<gene>
    <name evidence="2" type="ORF">CEN92_365</name>
</gene>
<sequence>MVPFFPPEAQAIGPSASGRDRPLADILPFWNNSKPTFKMSSTSFSPPLTPITGISSPKDRALAVATPTLVPVNDPGPILTMIKPKFWVLILFY</sequence>
<dbReference type="AlphaFoldDB" id="A0A554LD86"/>
<protein>
    <submittedName>
        <fullName evidence="2">Uncharacterized protein</fullName>
    </submittedName>
</protein>
<feature type="region of interest" description="Disordered" evidence="1">
    <location>
        <begin position="1"/>
        <end position="21"/>
    </location>
</feature>
<evidence type="ECO:0000313" key="3">
    <source>
        <dbReference type="Proteomes" id="UP000318296"/>
    </source>
</evidence>
<proteinExistence type="predicted"/>
<comment type="caution">
    <text evidence="2">The sequence shown here is derived from an EMBL/GenBank/DDBJ whole genome shotgun (WGS) entry which is preliminary data.</text>
</comment>
<reference evidence="2 3" key="1">
    <citation type="submission" date="2017-07" db="EMBL/GenBank/DDBJ databases">
        <title>Mechanisms for carbon and nitrogen cycling indicate functional differentiation within the Candidate Phyla Radiation.</title>
        <authorList>
            <person name="Danczak R.E."/>
            <person name="Johnston M.D."/>
            <person name="Kenah C."/>
            <person name="Slattery M."/>
            <person name="Wrighton K.C."/>
            <person name="Wilkins M.J."/>
        </authorList>
    </citation>
    <scope>NUCLEOTIDE SEQUENCE [LARGE SCALE GENOMIC DNA]</scope>
    <source>
        <strain evidence="2">Licking1014_96</strain>
    </source>
</reference>
<dbReference type="EMBL" id="VMGH01000055">
    <property type="protein sequence ID" value="TSC90850.1"/>
    <property type="molecule type" value="Genomic_DNA"/>
</dbReference>
<accession>A0A554LD86</accession>
<dbReference type="Proteomes" id="UP000318296">
    <property type="component" value="Unassembled WGS sequence"/>
</dbReference>
<evidence type="ECO:0000313" key="2">
    <source>
        <dbReference type="EMBL" id="TSC90850.1"/>
    </source>
</evidence>
<evidence type="ECO:0000256" key="1">
    <source>
        <dbReference type="SAM" id="MobiDB-lite"/>
    </source>
</evidence>
<organism evidence="2 3">
    <name type="scientific">Candidatus Berkelbacteria bacterium Licking1014_96</name>
    <dbReference type="NCBI Taxonomy" id="2017149"/>
    <lineage>
        <taxon>Bacteria</taxon>
        <taxon>Candidatus Berkelbacteria</taxon>
    </lineage>
</organism>
<name>A0A554LD86_9BACT</name>